<organism evidence="1 2">
    <name type="scientific">Stephania yunnanensis</name>
    <dbReference type="NCBI Taxonomy" id="152371"/>
    <lineage>
        <taxon>Eukaryota</taxon>
        <taxon>Viridiplantae</taxon>
        <taxon>Streptophyta</taxon>
        <taxon>Embryophyta</taxon>
        <taxon>Tracheophyta</taxon>
        <taxon>Spermatophyta</taxon>
        <taxon>Magnoliopsida</taxon>
        <taxon>Ranunculales</taxon>
        <taxon>Menispermaceae</taxon>
        <taxon>Menispermoideae</taxon>
        <taxon>Cissampelideae</taxon>
        <taxon>Stephania</taxon>
    </lineage>
</organism>
<dbReference type="Proteomes" id="UP001420932">
    <property type="component" value="Unassembled WGS sequence"/>
</dbReference>
<dbReference type="EMBL" id="JBBNAF010000002">
    <property type="protein sequence ID" value="KAK9162216.1"/>
    <property type="molecule type" value="Genomic_DNA"/>
</dbReference>
<sequence>MVSHHRPLEMMETVLEVADVAWKSMELTHHYTHHNNRNQHTERDDSSLVSCDELEALRSENLRLRAVLEDNLKLLQNLSQSPSLASDCPADLYTRLVAAADSANFMSQLELLRQSSVDEGYNSFPFKKVTGPDLESVETLVNVGLSEPSWWVWVMEEKPPPGGIELSGIDNEGYVIVSEEQVVDGVANFIARCILSNPKAQKMTPAELQKTSPSINGGSSFIISAVATALEGVSKFDKMMKIWHAGQTFYALATWGLALAGLYRHRAILRVAAKGVGATGKMVMKAF</sequence>
<evidence type="ECO:0000313" key="2">
    <source>
        <dbReference type="Proteomes" id="UP001420932"/>
    </source>
</evidence>
<dbReference type="AlphaFoldDB" id="A0AAP0L0S5"/>
<accession>A0AAP0L0S5</accession>
<name>A0AAP0L0S5_9MAGN</name>
<dbReference type="PANTHER" id="PTHR33874">
    <property type="entry name" value="RING FINGER PROTEIN"/>
    <property type="match status" value="1"/>
</dbReference>
<comment type="caution">
    <text evidence="1">The sequence shown here is derived from an EMBL/GenBank/DDBJ whole genome shotgun (WGS) entry which is preliminary data.</text>
</comment>
<reference evidence="1 2" key="1">
    <citation type="submission" date="2024-01" db="EMBL/GenBank/DDBJ databases">
        <title>Genome assemblies of Stephania.</title>
        <authorList>
            <person name="Yang L."/>
        </authorList>
    </citation>
    <scope>NUCLEOTIDE SEQUENCE [LARGE SCALE GENOMIC DNA]</scope>
    <source>
        <strain evidence="1">YNDBR</strain>
        <tissue evidence="1">Leaf</tissue>
    </source>
</reference>
<protein>
    <submittedName>
        <fullName evidence="1">Uncharacterized protein</fullName>
    </submittedName>
</protein>
<gene>
    <name evidence="1" type="ORF">Syun_003118</name>
</gene>
<evidence type="ECO:0000313" key="1">
    <source>
        <dbReference type="EMBL" id="KAK9162216.1"/>
    </source>
</evidence>
<keyword evidence="2" id="KW-1185">Reference proteome</keyword>
<proteinExistence type="predicted"/>
<dbReference type="PANTHER" id="PTHR33874:SF4">
    <property type="entry name" value="EXPRESSED PROTEIN"/>
    <property type="match status" value="1"/>
</dbReference>